<protein>
    <submittedName>
        <fullName evidence="1">Uncharacterized protein</fullName>
    </submittedName>
</protein>
<gene>
    <name evidence="1" type="ORF">HW932_17085</name>
</gene>
<dbReference type="Proteomes" id="UP000592294">
    <property type="component" value="Unassembled WGS sequence"/>
</dbReference>
<evidence type="ECO:0000313" key="2">
    <source>
        <dbReference type="Proteomes" id="UP000592294"/>
    </source>
</evidence>
<proteinExistence type="predicted"/>
<dbReference type="EMBL" id="JABZEO010000014">
    <property type="protein sequence ID" value="NVZ10974.1"/>
    <property type="molecule type" value="Genomic_DNA"/>
</dbReference>
<accession>A0A850RAL3</accession>
<reference evidence="1 2" key="1">
    <citation type="submission" date="2020-06" db="EMBL/GenBank/DDBJ databases">
        <title>Whole-genome sequence of Allochromatium humboldtianum DSM 21881, type strain.</title>
        <authorList>
            <person name="Kyndt J.A."/>
            <person name="Meyer T.E."/>
        </authorList>
    </citation>
    <scope>NUCLEOTIDE SEQUENCE [LARGE SCALE GENOMIC DNA]</scope>
    <source>
        <strain evidence="1 2">DSM 21881</strain>
    </source>
</reference>
<keyword evidence="2" id="KW-1185">Reference proteome</keyword>
<dbReference type="AlphaFoldDB" id="A0A850RAL3"/>
<dbReference type="RefSeq" id="WP_176977699.1">
    <property type="nucleotide sequence ID" value="NZ_JABZEO010000014.1"/>
</dbReference>
<comment type="caution">
    <text evidence="1">The sequence shown here is derived from an EMBL/GenBank/DDBJ whole genome shotgun (WGS) entry which is preliminary data.</text>
</comment>
<name>A0A850RAL3_9GAMM</name>
<evidence type="ECO:0000313" key="1">
    <source>
        <dbReference type="EMBL" id="NVZ10974.1"/>
    </source>
</evidence>
<sequence length="56" mass="6301">MAEYRVRYEMRQGSKSASGEKTVKAESDTTAIEIVKGKAQSEKPGYDFILKACERK</sequence>
<organism evidence="1 2">
    <name type="scientific">Allochromatium humboldtianum</name>
    <dbReference type="NCBI Taxonomy" id="504901"/>
    <lineage>
        <taxon>Bacteria</taxon>
        <taxon>Pseudomonadati</taxon>
        <taxon>Pseudomonadota</taxon>
        <taxon>Gammaproteobacteria</taxon>
        <taxon>Chromatiales</taxon>
        <taxon>Chromatiaceae</taxon>
        <taxon>Allochromatium</taxon>
    </lineage>
</organism>